<evidence type="ECO:0000256" key="1">
    <source>
        <dbReference type="ARBA" id="ARBA00001966"/>
    </source>
</evidence>
<dbReference type="NCBIfam" id="TIGR04085">
    <property type="entry name" value="rSAM_more_4Fe4S"/>
    <property type="match status" value="1"/>
</dbReference>
<evidence type="ECO:0000313" key="7">
    <source>
        <dbReference type="EMBL" id="KGF50876.1"/>
    </source>
</evidence>
<dbReference type="GO" id="GO:0051536">
    <property type="term" value="F:iron-sulfur cluster binding"/>
    <property type="evidence" value="ECO:0007669"/>
    <property type="project" value="UniProtKB-KW"/>
</dbReference>
<dbReference type="OrthoDB" id="9808591at2"/>
<dbReference type="InterPro" id="IPR058240">
    <property type="entry name" value="rSAM_sf"/>
</dbReference>
<dbReference type="InterPro" id="IPR013785">
    <property type="entry name" value="Aldolase_TIM"/>
</dbReference>
<evidence type="ECO:0000259" key="6">
    <source>
        <dbReference type="PROSITE" id="PS51918"/>
    </source>
</evidence>
<gene>
    <name evidence="7" type="ORF">HMPREF9302_09350</name>
</gene>
<dbReference type="PROSITE" id="PS51918">
    <property type="entry name" value="RADICAL_SAM"/>
    <property type="match status" value="1"/>
</dbReference>
<dbReference type="InterPro" id="IPR023867">
    <property type="entry name" value="Sulphatase_maturase_rSAM"/>
</dbReference>
<dbReference type="GO" id="GO:0016491">
    <property type="term" value="F:oxidoreductase activity"/>
    <property type="evidence" value="ECO:0007669"/>
    <property type="project" value="InterPro"/>
</dbReference>
<name>A0A096AVY4_9BACT</name>
<dbReference type="EMBL" id="JRNU01000063">
    <property type="protein sequence ID" value="KGF50876.1"/>
    <property type="molecule type" value="Genomic_DNA"/>
</dbReference>
<keyword evidence="3" id="KW-0479">Metal-binding</keyword>
<keyword evidence="5" id="KW-0411">Iron-sulfur</keyword>
<sequence length="425" mass="49864">MKASNYNYIIYQNNQSYWYNGLEHTYFKLPKDLGLKIERLLTDKERIEFIPKVLKDKLSASGFIVPDNTDELSIIRKRYCDSVNKKNYLLIILPTLDCNFKCWYCIQNHIPSRMSKSTMENVMTHIKYMIDVQNIESLQIEWFGGEPLMYLKQIIKPICEFAQKECEKKDVKYSTTATSNGYFIFPKNIPLIQKLGMTRFHITLDGPKQNHDKVKYQKGCDSAFDHVLNNINQLLSNTKAVNILLRINYTDENLNYEIVDQINHHITMANRGRITITPKKVWQEKVRKDRYKDIGELLNLFEQSGYNTIRLDVITNFVPCYASRKYYNAINFNGDVIKCTACNDLYENKTHGIIQNDGSISWNMDFIRKYEVKSFENKRCLQCKQLPICMGVCPRDNEYVNACKFDGMDINLEDSMVNYIDSMCK</sequence>
<dbReference type="Gene3D" id="3.20.20.70">
    <property type="entry name" value="Aldolase class I"/>
    <property type="match status" value="1"/>
</dbReference>
<dbReference type="Proteomes" id="UP000029614">
    <property type="component" value="Unassembled WGS sequence"/>
</dbReference>
<dbReference type="SUPFAM" id="SSF102114">
    <property type="entry name" value="Radical SAM enzymes"/>
    <property type="match status" value="1"/>
</dbReference>
<evidence type="ECO:0000256" key="5">
    <source>
        <dbReference type="ARBA" id="ARBA00023014"/>
    </source>
</evidence>
<evidence type="ECO:0000256" key="3">
    <source>
        <dbReference type="ARBA" id="ARBA00022723"/>
    </source>
</evidence>
<keyword evidence="2" id="KW-0949">S-adenosyl-L-methionine</keyword>
<proteinExistence type="predicted"/>
<reference evidence="7 8" key="1">
    <citation type="submission" date="2014-07" db="EMBL/GenBank/DDBJ databases">
        <authorList>
            <person name="McCorrison J."/>
            <person name="Sanka R."/>
            <person name="Torralba M."/>
            <person name="Gillis M."/>
            <person name="Haft D.H."/>
            <person name="Methe B."/>
            <person name="Sutton G."/>
            <person name="Nelson K.E."/>
        </authorList>
    </citation>
    <scope>NUCLEOTIDE SEQUENCE [LARGE SCALE GENOMIC DNA]</scope>
    <source>
        <strain evidence="7 8">DNF00058</strain>
    </source>
</reference>
<dbReference type="CDD" id="cd01335">
    <property type="entry name" value="Radical_SAM"/>
    <property type="match status" value="1"/>
</dbReference>
<keyword evidence="8" id="KW-1185">Reference proteome</keyword>
<dbReference type="InterPro" id="IPR007197">
    <property type="entry name" value="rSAM"/>
</dbReference>
<dbReference type="AlphaFoldDB" id="A0A096AVY4"/>
<protein>
    <submittedName>
        <fullName evidence="7">Radical SAM protein</fullName>
    </submittedName>
</protein>
<organism evidence="7 8">
    <name type="scientific">Prevotella amnii DNF00058</name>
    <dbReference type="NCBI Taxonomy" id="1401066"/>
    <lineage>
        <taxon>Bacteria</taxon>
        <taxon>Pseudomonadati</taxon>
        <taxon>Bacteroidota</taxon>
        <taxon>Bacteroidia</taxon>
        <taxon>Bacteroidales</taxon>
        <taxon>Prevotellaceae</taxon>
        <taxon>Prevotella</taxon>
    </lineage>
</organism>
<evidence type="ECO:0000313" key="8">
    <source>
        <dbReference type="Proteomes" id="UP000029614"/>
    </source>
</evidence>
<dbReference type="UniPathway" id="UPA00782"/>
<dbReference type="InterPro" id="IPR023885">
    <property type="entry name" value="4Fe4S-binding_SPASM_dom"/>
</dbReference>
<dbReference type="SFLD" id="SFLDG01067">
    <property type="entry name" value="SPASM/twitch_domain_containing"/>
    <property type="match status" value="1"/>
</dbReference>
<accession>A0A096AVY4</accession>
<dbReference type="PANTHER" id="PTHR43273">
    <property type="entry name" value="ANAEROBIC SULFATASE-MATURATING ENZYME HOMOLOG ASLB-RELATED"/>
    <property type="match status" value="1"/>
</dbReference>
<dbReference type="Pfam" id="PF04055">
    <property type="entry name" value="Radical_SAM"/>
    <property type="match status" value="1"/>
</dbReference>
<evidence type="ECO:0000256" key="2">
    <source>
        <dbReference type="ARBA" id="ARBA00022691"/>
    </source>
</evidence>
<comment type="caution">
    <text evidence="7">The sequence shown here is derived from an EMBL/GenBank/DDBJ whole genome shotgun (WGS) entry which is preliminary data.</text>
</comment>
<comment type="cofactor">
    <cofactor evidence="1">
        <name>[4Fe-4S] cluster</name>
        <dbReference type="ChEBI" id="CHEBI:49883"/>
    </cofactor>
</comment>
<dbReference type="GO" id="GO:0046872">
    <property type="term" value="F:metal ion binding"/>
    <property type="evidence" value="ECO:0007669"/>
    <property type="project" value="UniProtKB-KW"/>
</dbReference>
<dbReference type="SFLD" id="SFLDS00029">
    <property type="entry name" value="Radical_SAM"/>
    <property type="match status" value="1"/>
</dbReference>
<evidence type="ECO:0000256" key="4">
    <source>
        <dbReference type="ARBA" id="ARBA00023004"/>
    </source>
</evidence>
<dbReference type="PANTHER" id="PTHR43273:SF8">
    <property type="entry name" value="RADICAL SAM DOMAIN PROTEIN"/>
    <property type="match status" value="1"/>
</dbReference>
<keyword evidence="4" id="KW-0408">Iron</keyword>
<feature type="domain" description="Radical SAM core" evidence="6">
    <location>
        <begin position="82"/>
        <end position="302"/>
    </location>
</feature>